<evidence type="ECO:0000313" key="10">
    <source>
        <dbReference type="Proteomes" id="UP001369815"/>
    </source>
</evidence>
<evidence type="ECO:0000313" key="9">
    <source>
        <dbReference type="EMBL" id="KAK6950869.1"/>
    </source>
</evidence>
<sequence>MEQLAATLLAFPESSDADFSLADNLTFDTAAKHHVSKLSKMLKDQNALLLTHGHRLIDLLDPAVNTLSYIAVLHTLLLPSPDSSIPRDVLLNKFVRFLYVYDARQARYARGHLQELLLAAGSGQYLPPSVAVDALATAILRLDPTGSMLTMYHLNLVKLAYQTDNITPALPVFDKNIIYFPGMASYGEPKFLCDLSLPPPAYLSRETGLASYLKTSLILEYDIFRGMSYCALRDWAKAYDAFERVVAYPTREGGVSKIMIEAYKKWVLVSLLATGKLSEPPSYTGAAANKLYGNLGKPYTALAVLFVADNAEALKAEVEKNTQIWSEDANTGLVQEVLASYQKWQVLGLEQIYSKISLSEIRKQTTSAETGQALQKDEDVETLVQNMIISGMLNGVVEKNDDGTAFLTFLSPSAQLSEKEFAKELAGTAERLKQLQPIFKATKERLGTSKEYIKHVAKEKTRADKNEPDPTLAFDAHVDDEDLMGGVVATG</sequence>
<evidence type="ECO:0000256" key="2">
    <source>
        <dbReference type="ARBA" id="ARBA00004496"/>
    </source>
</evidence>
<evidence type="ECO:0000259" key="8">
    <source>
        <dbReference type="PROSITE" id="PS50250"/>
    </source>
</evidence>
<dbReference type="InterPro" id="IPR050756">
    <property type="entry name" value="CSN3"/>
</dbReference>
<keyword evidence="7" id="KW-0539">Nucleus</keyword>
<comment type="similarity">
    <text evidence="3">Belongs to the CSN3 family.</text>
</comment>
<evidence type="ECO:0000256" key="7">
    <source>
        <dbReference type="ARBA" id="ARBA00023242"/>
    </source>
</evidence>
<dbReference type="Proteomes" id="UP001369815">
    <property type="component" value="Unassembled WGS sequence"/>
</dbReference>
<evidence type="ECO:0000256" key="4">
    <source>
        <dbReference type="ARBA" id="ARBA00014878"/>
    </source>
</evidence>
<dbReference type="Pfam" id="PF22788">
    <property type="entry name" value="COP9_hel_rpt"/>
    <property type="match status" value="2"/>
</dbReference>
<dbReference type="GO" id="GO:0006511">
    <property type="term" value="P:ubiquitin-dependent protein catabolic process"/>
    <property type="evidence" value="ECO:0007669"/>
    <property type="project" value="TreeGrafter"/>
</dbReference>
<evidence type="ECO:0000256" key="3">
    <source>
        <dbReference type="ARBA" id="ARBA00007084"/>
    </source>
</evidence>
<evidence type="ECO:0000256" key="5">
    <source>
        <dbReference type="ARBA" id="ARBA00022490"/>
    </source>
</evidence>
<evidence type="ECO:0000256" key="1">
    <source>
        <dbReference type="ARBA" id="ARBA00004123"/>
    </source>
</evidence>
<dbReference type="PROSITE" id="PS50250">
    <property type="entry name" value="PCI"/>
    <property type="match status" value="1"/>
</dbReference>
<dbReference type="InterPro" id="IPR055089">
    <property type="entry name" value="COP9_N"/>
</dbReference>
<proteinExistence type="inferred from homology"/>
<dbReference type="EMBL" id="JBANMG010000007">
    <property type="protein sequence ID" value="KAK6950869.1"/>
    <property type="molecule type" value="Genomic_DNA"/>
</dbReference>
<keyword evidence="6" id="KW-0736">Signalosome</keyword>
<dbReference type="AlphaFoldDB" id="A0AAX6MDZ3"/>
<keyword evidence="10" id="KW-1185">Reference proteome</keyword>
<name>A0AAX6MDZ3_9PEZI</name>
<dbReference type="PANTHER" id="PTHR10758:SF1">
    <property type="entry name" value="COP9 SIGNALOSOME COMPLEX SUBUNIT 3"/>
    <property type="match status" value="1"/>
</dbReference>
<comment type="subcellular location">
    <subcellularLocation>
        <location evidence="2">Cytoplasm</location>
    </subcellularLocation>
    <subcellularLocation>
        <location evidence="1">Nucleus</location>
    </subcellularLocation>
</comment>
<dbReference type="InterPro" id="IPR000717">
    <property type="entry name" value="PCI_dom"/>
</dbReference>
<dbReference type="GO" id="GO:0005737">
    <property type="term" value="C:cytoplasm"/>
    <property type="evidence" value="ECO:0007669"/>
    <property type="project" value="UniProtKB-SubCell"/>
</dbReference>
<dbReference type="PANTHER" id="PTHR10758">
    <property type="entry name" value="26S PROTEASOME NON-ATPASE REGULATORY SUBUNIT 3/COP9 SIGNALOSOME COMPLEX SUBUNIT 3"/>
    <property type="match status" value="1"/>
</dbReference>
<gene>
    <name evidence="9" type="ORF">Daesc_007397</name>
</gene>
<organism evidence="9 10">
    <name type="scientific">Daldinia eschscholtzii</name>
    <dbReference type="NCBI Taxonomy" id="292717"/>
    <lineage>
        <taxon>Eukaryota</taxon>
        <taxon>Fungi</taxon>
        <taxon>Dikarya</taxon>
        <taxon>Ascomycota</taxon>
        <taxon>Pezizomycotina</taxon>
        <taxon>Sordariomycetes</taxon>
        <taxon>Xylariomycetidae</taxon>
        <taxon>Xylariales</taxon>
        <taxon>Hypoxylaceae</taxon>
        <taxon>Daldinia</taxon>
    </lineage>
</organism>
<protein>
    <recommendedName>
        <fullName evidence="4">COP9 signalosome complex subunit 3</fullName>
    </recommendedName>
</protein>
<comment type="caution">
    <text evidence="9">The sequence shown here is derived from an EMBL/GenBank/DDBJ whole genome shotgun (WGS) entry which is preliminary data.</text>
</comment>
<keyword evidence="5" id="KW-0963">Cytoplasm</keyword>
<dbReference type="GO" id="GO:0008180">
    <property type="term" value="C:COP9 signalosome"/>
    <property type="evidence" value="ECO:0007669"/>
    <property type="project" value="UniProtKB-KW"/>
</dbReference>
<accession>A0AAX6MDZ3</accession>
<reference evidence="9 10" key="1">
    <citation type="journal article" date="2024" name="Front Chem Biol">
        <title>Unveiling the potential of Daldinia eschscholtzii MFLUCC 19-0629 through bioactivity and bioinformatics studies for enhanced sustainable agriculture production.</title>
        <authorList>
            <person name="Brooks S."/>
            <person name="Weaver J.A."/>
            <person name="Klomchit A."/>
            <person name="Alharthi S.A."/>
            <person name="Onlamun T."/>
            <person name="Nurani R."/>
            <person name="Vong T.K."/>
            <person name="Alberti F."/>
            <person name="Greco C."/>
        </authorList>
    </citation>
    <scope>NUCLEOTIDE SEQUENCE [LARGE SCALE GENOMIC DNA]</scope>
    <source>
        <strain evidence="9">MFLUCC 19-0629</strain>
    </source>
</reference>
<evidence type="ECO:0000256" key="6">
    <source>
        <dbReference type="ARBA" id="ARBA00022790"/>
    </source>
</evidence>
<feature type="domain" description="PCI" evidence="8">
    <location>
        <begin position="237"/>
        <end position="411"/>
    </location>
</feature>